<dbReference type="Proteomes" id="UP001174909">
    <property type="component" value="Unassembled WGS sequence"/>
</dbReference>
<evidence type="ECO:0000313" key="3">
    <source>
        <dbReference type="Proteomes" id="UP001174909"/>
    </source>
</evidence>
<feature type="region of interest" description="Disordered" evidence="1">
    <location>
        <begin position="1"/>
        <end position="21"/>
    </location>
</feature>
<keyword evidence="3" id="KW-1185">Reference proteome</keyword>
<accession>A0AA35WT76</accession>
<reference evidence="2" key="1">
    <citation type="submission" date="2023-03" db="EMBL/GenBank/DDBJ databases">
        <authorList>
            <person name="Steffen K."/>
            <person name="Cardenas P."/>
        </authorList>
    </citation>
    <scope>NUCLEOTIDE SEQUENCE</scope>
</reference>
<evidence type="ECO:0000256" key="1">
    <source>
        <dbReference type="SAM" id="MobiDB-lite"/>
    </source>
</evidence>
<gene>
    <name evidence="2" type="ORF">GBAR_LOCUS14788</name>
</gene>
<sequence length="135" mass="15363">MCPQQSIEVERQGKAKSTTPRTTLLFQGKEDELPGVEFERTTTNDTLLSRRALYQLRYSAGGPAHRYSILGDHTELPLQNATSYWSYSETLKSHPSSADSNQHSKENDLCEDMEEPQSFYRDEDLNTDKNELATS</sequence>
<dbReference type="EMBL" id="CASHTH010002172">
    <property type="protein sequence ID" value="CAI8025647.1"/>
    <property type="molecule type" value="Genomic_DNA"/>
</dbReference>
<comment type="caution">
    <text evidence="2">The sequence shown here is derived from an EMBL/GenBank/DDBJ whole genome shotgun (WGS) entry which is preliminary data.</text>
</comment>
<dbReference type="AlphaFoldDB" id="A0AA35WT76"/>
<protein>
    <submittedName>
        <fullName evidence="2">Uncharacterized protein</fullName>
    </submittedName>
</protein>
<name>A0AA35WT76_GEOBA</name>
<feature type="compositionally biased region" description="Basic and acidic residues" evidence="1">
    <location>
        <begin position="120"/>
        <end position="135"/>
    </location>
</feature>
<organism evidence="2 3">
    <name type="scientific">Geodia barretti</name>
    <name type="common">Barrett's horny sponge</name>
    <dbReference type="NCBI Taxonomy" id="519541"/>
    <lineage>
        <taxon>Eukaryota</taxon>
        <taxon>Metazoa</taxon>
        <taxon>Porifera</taxon>
        <taxon>Demospongiae</taxon>
        <taxon>Heteroscleromorpha</taxon>
        <taxon>Tetractinellida</taxon>
        <taxon>Astrophorina</taxon>
        <taxon>Geodiidae</taxon>
        <taxon>Geodia</taxon>
    </lineage>
</organism>
<evidence type="ECO:0000313" key="2">
    <source>
        <dbReference type="EMBL" id="CAI8025647.1"/>
    </source>
</evidence>
<proteinExistence type="predicted"/>
<feature type="region of interest" description="Disordered" evidence="1">
    <location>
        <begin position="89"/>
        <end position="135"/>
    </location>
</feature>
<feature type="compositionally biased region" description="Polar residues" evidence="1">
    <location>
        <begin position="89"/>
        <end position="101"/>
    </location>
</feature>